<evidence type="ECO:0000313" key="2">
    <source>
        <dbReference type="Proteomes" id="UP000005824"/>
    </source>
</evidence>
<gene>
    <name evidence="1" type="ORF">CfE428DRAFT_4186</name>
</gene>
<sequence>MSVGPNSHSVFRDARPRVSRTIARWVDFVSWKSALGRGLTNGQPSLGTEIFA</sequence>
<dbReference type="EMBL" id="ABVL01000013">
    <property type="protein sequence ID" value="EDY18402.1"/>
    <property type="molecule type" value="Genomic_DNA"/>
</dbReference>
<comment type="caution">
    <text evidence="1">The sequence shown here is derived from an EMBL/GenBank/DDBJ whole genome shotgun (WGS) entry which is preliminary data.</text>
</comment>
<protein>
    <submittedName>
        <fullName evidence="1">Uncharacterized protein</fullName>
    </submittedName>
</protein>
<dbReference type="Proteomes" id="UP000005824">
    <property type="component" value="Unassembled WGS sequence"/>
</dbReference>
<evidence type="ECO:0000313" key="1">
    <source>
        <dbReference type="EMBL" id="EDY18402.1"/>
    </source>
</evidence>
<dbReference type="STRING" id="497964.CfE428DRAFT_4186"/>
<accession>B4D5J7</accession>
<name>B4D5J7_9BACT</name>
<keyword evidence="2" id="KW-1185">Reference proteome</keyword>
<organism evidence="1 2">
    <name type="scientific">Chthoniobacter flavus Ellin428</name>
    <dbReference type="NCBI Taxonomy" id="497964"/>
    <lineage>
        <taxon>Bacteria</taxon>
        <taxon>Pseudomonadati</taxon>
        <taxon>Verrucomicrobiota</taxon>
        <taxon>Spartobacteria</taxon>
        <taxon>Chthoniobacterales</taxon>
        <taxon>Chthoniobacteraceae</taxon>
        <taxon>Chthoniobacter</taxon>
    </lineage>
</organism>
<proteinExistence type="predicted"/>
<reference evidence="1 2" key="1">
    <citation type="journal article" date="2011" name="J. Bacteriol.">
        <title>Genome sequence of Chthoniobacter flavus Ellin428, an aerobic heterotrophic soil bacterium.</title>
        <authorList>
            <person name="Kant R."/>
            <person name="van Passel M.W."/>
            <person name="Palva A."/>
            <person name="Lucas S."/>
            <person name="Lapidus A."/>
            <person name="Glavina Del Rio T."/>
            <person name="Dalin E."/>
            <person name="Tice H."/>
            <person name="Bruce D."/>
            <person name="Goodwin L."/>
            <person name="Pitluck S."/>
            <person name="Larimer F.W."/>
            <person name="Land M.L."/>
            <person name="Hauser L."/>
            <person name="Sangwan P."/>
            <person name="de Vos W.M."/>
            <person name="Janssen P.H."/>
            <person name="Smidt H."/>
        </authorList>
    </citation>
    <scope>NUCLEOTIDE SEQUENCE [LARGE SCALE GENOMIC DNA]</scope>
    <source>
        <strain evidence="1 2">Ellin428</strain>
    </source>
</reference>
<dbReference type="InParanoid" id="B4D5J7"/>
<dbReference type="AlphaFoldDB" id="B4D5J7"/>